<accession>A0ABW3EGS4</accession>
<gene>
    <name evidence="2" type="ORF">ACFQ11_00495</name>
</gene>
<dbReference type="RefSeq" id="WP_378295664.1">
    <property type="nucleotide sequence ID" value="NZ_JBHTJA010000001.1"/>
</dbReference>
<keyword evidence="3" id="KW-1185">Reference proteome</keyword>
<dbReference type="InterPro" id="IPR013767">
    <property type="entry name" value="PAS_fold"/>
</dbReference>
<protein>
    <submittedName>
        <fullName evidence="2">PAS domain-containing protein</fullName>
    </submittedName>
</protein>
<sequence>MQSQAEDRGGELHGSLVEAMNSGVLAIDATGRITAWNPRAERLLGYTREEALGRDVHGLLHRDADGWSRRSGTAS</sequence>
<comment type="caution">
    <text evidence="2">The sequence shown here is derived from an EMBL/GenBank/DDBJ whole genome shotgun (WGS) entry which is preliminary data.</text>
</comment>
<dbReference type="Gene3D" id="3.30.450.20">
    <property type="entry name" value="PAS domain"/>
    <property type="match status" value="1"/>
</dbReference>
<dbReference type="EMBL" id="JBHTJA010000001">
    <property type="protein sequence ID" value="MFD0898870.1"/>
    <property type="molecule type" value="Genomic_DNA"/>
</dbReference>
<dbReference type="NCBIfam" id="TIGR00229">
    <property type="entry name" value="sensory_box"/>
    <property type="match status" value="1"/>
</dbReference>
<dbReference type="SMART" id="SM00091">
    <property type="entry name" value="PAS"/>
    <property type="match status" value="1"/>
</dbReference>
<proteinExistence type="predicted"/>
<dbReference type="InterPro" id="IPR000014">
    <property type="entry name" value="PAS"/>
</dbReference>
<dbReference type="SUPFAM" id="SSF55785">
    <property type="entry name" value="PYP-like sensor domain (PAS domain)"/>
    <property type="match status" value="1"/>
</dbReference>
<evidence type="ECO:0000259" key="1">
    <source>
        <dbReference type="PROSITE" id="PS50112"/>
    </source>
</evidence>
<organism evidence="2 3">
    <name type="scientific">Actinomadura sediminis</name>
    <dbReference type="NCBI Taxonomy" id="1038904"/>
    <lineage>
        <taxon>Bacteria</taxon>
        <taxon>Bacillati</taxon>
        <taxon>Actinomycetota</taxon>
        <taxon>Actinomycetes</taxon>
        <taxon>Streptosporangiales</taxon>
        <taxon>Thermomonosporaceae</taxon>
        <taxon>Actinomadura</taxon>
    </lineage>
</organism>
<dbReference type="PROSITE" id="PS50112">
    <property type="entry name" value="PAS"/>
    <property type="match status" value="1"/>
</dbReference>
<dbReference type="CDD" id="cd00130">
    <property type="entry name" value="PAS"/>
    <property type="match status" value="1"/>
</dbReference>
<dbReference type="Pfam" id="PF00989">
    <property type="entry name" value="PAS"/>
    <property type="match status" value="1"/>
</dbReference>
<reference evidence="3" key="1">
    <citation type="journal article" date="2019" name="Int. J. Syst. Evol. Microbiol.">
        <title>The Global Catalogue of Microorganisms (GCM) 10K type strain sequencing project: providing services to taxonomists for standard genome sequencing and annotation.</title>
        <authorList>
            <consortium name="The Broad Institute Genomics Platform"/>
            <consortium name="The Broad Institute Genome Sequencing Center for Infectious Disease"/>
            <person name="Wu L."/>
            <person name="Ma J."/>
        </authorList>
    </citation>
    <scope>NUCLEOTIDE SEQUENCE [LARGE SCALE GENOMIC DNA]</scope>
    <source>
        <strain evidence="3">JCM 31202</strain>
    </source>
</reference>
<evidence type="ECO:0000313" key="3">
    <source>
        <dbReference type="Proteomes" id="UP001596972"/>
    </source>
</evidence>
<evidence type="ECO:0000313" key="2">
    <source>
        <dbReference type="EMBL" id="MFD0898870.1"/>
    </source>
</evidence>
<dbReference type="InterPro" id="IPR035965">
    <property type="entry name" value="PAS-like_dom_sf"/>
</dbReference>
<dbReference type="Proteomes" id="UP001596972">
    <property type="component" value="Unassembled WGS sequence"/>
</dbReference>
<feature type="domain" description="PAS" evidence="1">
    <location>
        <begin position="16"/>
        <end position="63"/>
    </location>
</feature>
<name>A0ABW3EGS4_9ACTN</name>